<name>A0A344L3L4_9PSEU</name>
<keyword evidence="1" id="KW-0560">Oxidoreductase</keyword>
<dbReference type="EMBL" id="CP015163">
    <property type="protein sequence ID" value="AXB42638.1"/>
    <property type="molecule type" value="Genomic_DNA"/>
</dbReference>
<protein>
    <recommendedName>
        <fullName evidence="4">Short-chain dehydrogenase</fullName>
    </recommendedName>
</protein>
<dbReference type="AlphaFoldDB" id="A0A344L3L4"/>
<dbReference type="RefSeq" id="WP_113691900.1">
    <property type="nucleotide sequence ID" value="NZ_CP015163.1"/>
</dbReference>
<evidence type="ECO:0000313" key="3">
    <source>
        <dbReference type="Proteomes" id="UP000250434"/>
    </source>
</evidence>
<accession>A0A344L3L4</accession>
<evidence type="ECO:0000256" key="1">
    <source>
        <dbReference type="ARBA" id="ARBA00023002"/>
    </source>
</evidence>
<keyword evidence="3" id="KW-1185">Reference proteome</keyword>
<organism evidence="2 3">
    <name type="scientific">Amycolatopsis albispora</name>
    <dbReference type="NCBI Taxonomy" id="1804986"/>
    <lineage>
        <taxon>Bacteria</taxon>
        <taxon>Bacillati</taxon>
        <taxon>Actinomycetota</taxon>
        <taxon>Actinomycetes</taxon>
        <taxon>Pseudonocardiales</taxon>
        <taxon>Pseudonocardiaceae</taxon>
        <taxon>Amycolatopsis</taxon>
    </lineage>
</organism>
<evidence type="ECO:0008006" key="4">
    <source>
        <dbReference type="Google" id="ProtNLM"/>
    </source>
</evidence>
<dbReference type="SUPFAM" id="SSF51735">
    <property type="entry name" value="NAD(P)-binding Rossmann-fold domains"/>
    <property type="match status" value="1"/>
</dbReference>
<gene>
    <name evidence="2" type="ORF">A4R43_08920</name>
</gene>
<dbReference type="KEGG" id="aab:A4R43_08920"/>
<dbReference type="Gene3D" id="3.40.50.720">
    <property type="entry name" value="NAD(P)-binding Rossmann-like Domain"/>
    <property type="match status" value="1"/>
</dbReference>
<dbReference type="Pfam" id="PF00106">
    <property type="entry name" value="adh_short"/>
    <property type="match status" value="1"/>
</dbReference>
<dbReference type="Proteomes" id="UP000250434">
    <property type="component" value="Chromosome"/>
</dbReference>
<sequence length="263" mass="28429">MKTIVITGGTDGLGRALAVNRLRRGDHVVVIGRSHTKFAALGGGEFLPADLTLISENHRVLEELGDRPIDALVLAAAYASFPRVTTAEGIEHNFALYHLSRFLLADGLHDNLRATPDPVIIDTTVPGAPAGAIHWHDLNLEHGYTWKAANRQSRRATFLRAAGRTRENPVPHVLISPGFVRSSHQGSLTGIRRGLVTLLARVAGTAPERAIEPLNALIDQPPAEPLTAYQGRKRLPVEIGEDTLADAHRLAALTGELLSPRTR</sequence>
<dbReference type="InterPro" id="IPR002347">
    <property type="entry name" value="SDR_fam"/>
</dbReference>
<dbReference type="InterPro" id="IPR036291">
    <property type="entry name" value="NAD(P)-bd_dom_sf"/>
</dbReference>
<dbReference type="GO" id="GO:0016491">
    <property type="term" value="F:oxidoreductase activity"/>
    <property type="evidence" value="ECO:0007669"/>
    <property type="project" value="UniProtKB-KW"/>
</dbReference>
<proteinExistence type="predicted"/>
<evidence type="ECO:0000313" key="2">
    <source>
        <dbReference type="EMBL" id="AXB42638.1"/>
    </source>
</evidence>
<reference evidence="2 3" key="1">
    <citation type="submission" date="2016-04" db="EMBL/GenBank/DDBJ databases">
        <title>Complete genome sequence and analysis of deep-sea sediment isolate, Amycolatopsis sp. WP1.</title>
        <authorList>
            <person name="Wang H."/>
            <person name="Chen S."/>
            <person name="Wu Q."/>
        </authorList>
    </citation>
    <scope>NUCLEOTIDE SEQUENCE [LARGE SCALE GENOMIC DNA]</scope>
    <source>
        <strain evidence="2 3">WP1</strain>
    </source>
</reference>
<dbReference type="PANTHER" id="PTHR43157">
    <property type="entry name" value="PHOSPHATIDYLINOSITOL-GLYCAN BIOSYNTHESIS CLASS F PROTEIN-RELATED"/>
    <property type="match status" value="1"/>
</dbReference>
<dbReference type="PANTHER" id="PTHR43157:SF31">
    <property type="entry name" value="PHOSPHATIDYLINOSITOL-GLYCAN BIOSYNTHESIS CLASS F PROTEIN"/>
    <property type="match status" value="1"/>
</dbReference>
<dbReference type="OrthoDB" id="2860165at2"/>